<name>A0A974SIL1_9HYPH</name>
<organism evidence="8 9">
    <name type="scientific">Xanthobacter dioxanivorans</name>
    <dbReference type="NCBI Taxonomy" id="2528964"/>
    <lineage>
        <taxon>Bacteria</taxon>
        <taxon>Pseudomonadati</taxon>
        <taxon>Pseudomonadota</taxon>
        <taxon>Alphaproteobacteria</taxon>
        <taxon>Hyphomicrobiales</taxon>
        <taxon>Xanthobacteraceae</taxon>
        <taxon>Xanthobacter</taxon>
    </lineage>
</organism>
<evidence type="ECO:0000256" key="6">
    <source>
        <dbReference type="PIRSR" id="PIRSR015582-2"/>
    </source>
</evidence>
<comment type="cofactor">
    <cofactor evidence="1">
        <name>Mg(2+)</name>
        <dbReference type="ChEBI" id="CHEBI:18420"/>
    </cofactor>
</comment>
<dbReference type="PIRSF" id="PIRSF015582">
    <property type="entry name" value="Cit_lyase_B"/>
    <property type="match status" value="1"/>
</dbReference>
<dbReference type="PANTHER" id="PTHR32308">
    <property type="entry name" value="LYASE BETA SUBUNIT, PUTATIVE (AFU_ORTHOLOGUE AFUA_4G13030)-RELATED"/>
    <property type="match status" value="1"/>
</dbReference>
<keyword evidence="8" id="KW-0456">Lyase</keyword>
<comment type="similarity">
    <text evidence="2">Belongs to the HpcH/HpaI aldolase family.</text>
</comment>
<proteinExistence type="inferred from homology"/>
<evidence type="ECO:0000256" key="4">
    <source>
        <dbReference type="ARBA" id="ARBA00022842"/>
    </source>
</evidence>
<feature type="binding site" evidence="5">
    <location>
        <position position="61"/>
    </location>
    <ligand>
        <name>substrate</name>
    </ligand>
</feature>
<feature type="binding site" evidence="6">
    <location>
        <position position="140"/>
    </location>
    <ligand>
        <name>Mg(2+)</name>
        <dbReference type="ChEBI" id="CHEBI:18420"/>
    </ligand>
</feature>
<dbReference type="Proteomes" id="UP000596427">
    <property type="component" value="Chromosome"/>
</dbReference>
<feature type="binding site" evidence="5">
    <location>
        <position position="114"/>
    </location>
    <ligand>
        <name>substrate</name>
    </ligand>
</feature>
<dbReference type="KEGG" id="xdi:EZH22_28970"/>
<dbReference type="PANTHER" id="PTHR32308:SF10">
    <property type="entry name" value="CITRATE LYASE SUBUNIT BETA"/>
    <property type="match status" value="1"/>
</dbReference>
<dbReference type="Pfam" id="PF03328">
    <property type="entry name" value="HpcH_HpaI"/>
    <property type="match status" value="1"/>
</dbReference>
<protein>
    <submittedName>
        <fullName evidence="8">CoA ester lyase</fullName>
    </submittedName>
</protein>
<dbReference type="AlphaFoldDB" id="A0A974SIL1"/>
<keyword evidence="9" id="KW-1185">Reference proteome</keyword>
<evidence type="ECO:0000256" key="1">
    <source>
        <dbReference type="ARBA" id="ARBA00001946"/>
    </source>
</evidence>
<evidence type="ECO:0000313" key="8">
    <source>
        <dbReference type="EMBL" id="QRG06835.1"/>
    </source>
</evidence>
<dbReference type="EMBL" id="CP063362">
    <property type="protein sequence ID" value="QRG06835.1"/>
    <property type="molecule type" value="Genomic_DNA"/>
</dbReference>
<dbReference type="SUPFAM" id="SSF51621">
    <property type="entry name" value="Phosphoenolpyruvate/pyruvate domain"/>
    <property type="match status" value="1"/>
</dbReference>
<dbReference type="InterPro" id="IPR040442">
    <property type="entry name" value="Pyrv_kinase-like_dom_sf"/>
</dbReference>
<dbReference type="GO" id="GO:0016829">
    <property type="term" value="F:lyase activity"/>
    <property type="evidence" value="ECO:0007669"/>
    <property type="project" value="UniProtKB-KW"/>
</dbReference>
<feature type="binding site" evidence="6">
    <location>
        <position position="114"/>
    </location>
    <ligand>
        <name>Mg(2+)</name>
        <dbReference type="ChEBI" id="CHEBI:18420"/>
    </ligand>
</feature>
<accession>A0A974SIL1</accession>
<keyword evidence="4 6" id="KW-0460">Magnesium</keyword>
<evidence type="ECO:0000256" key="3">
    <source>
        <dbReference type="ARBA" id="ARBA00022723"/>
    </source>
</evidence>
<dbReference type="GO" id="GO:0006107">
    <property type="term" value="P:oxaloacetate metabolic process"/>
    <property type="evidence" value="ECO:0007669"/>
    <property type="project" value="TreeGrafter"/>
</dbReference>
<reference evidence="8 9" key="1">
    <citation type="submission" date="2020-10" db="EMBL/GenBank/DDBJ databases">
        <title>Degradation of 1,4-Dioxane by Xanthobacter sp. YN2, via a Novel Group-2 Soluble Di-Iron Monooxygenase.</title>
        <authorList>
            <person name="Ma F."/>
            <person name="Wang Y."/>
            <person name="Yang J."/>
            <person name="Guo H."/>
            <person name="Su D."/>
            <person name="Yu L."/>
        </authorList>
    </citation>
    <scope>NUCLEOTIDE SEQUENCE [LARGE SCALE GENOMIC DNA]</scope>
    <source>
        <strain evidence="8 9">YN2</strain>
    </source>
</reference>
<evidence type="ECO:0000313" key="9">
    <source>
        <dbReference type="Proteomes" id="UP000596427"/>
    </source>
</evidence>
<gene>
    <name evidence="8" type="ORF">EZH22_28970</name>
</gene>
<sequence>MTHRTYLFVPGDRPERFDKAVAAGADVPVLDLEDAVLPDAKGRARSAIRDWLAAGGRAAVRINGIGTHWHEEDVALLATPGVTHVMLPKAEDAAALAAFAARLPQGLPIVPLIESAVGLCEARALAAVKGVRQLAFGSVDFQLDTGIEDDIISLLYARSCLVIASAAASIAPPVDGVTVALDDEERLLADVRAARGLGFAGKLCIHPKQVAAVHRGFAPDAAQLAKASAIVAAADSAGNGAVRLNGQLIDRPVVERARRLLAQAF</sequence>
<evidence type="ECO:0000256" key="5">
    <source>
        <dbReference type="PIRSR" id="PIRSR015582-1"/>
    </source>
</evidence>
<evidence type="ECO:0000256" key="2">
    <source>
        <dbReference type="ARBA" id="ARBA00005568"/>
    </source>
</evidence>
<dbReference type="RefSeq" id="WP_203193750.1">
    <property type="nucleotide sequence ID" value="NZ_CP063362.1"/>
</dbReference>
<dbReference type="InterPro" id="IPR015813">
    <property type="entry name" value="Pyrv/PenolPyrv_kinase-like_dom"/>
</dbReference>
<feature type="domain" description="HpcH/HpaI aldolase/citrate lyase" evidence="7">
    <location>
        <begin position="4"/>
        <end position="207"/>
    </location>
</feature>
<dbReference type="Gene3D" id="3.20.20.60">
    <property type="entry name" value="Phosphoenolpyruvate-binding domains"/>
    <property type="match status" value="1"/>
</dbReference>
<dbReference type="InterPro" id="IPR011206">
    <property type="entry name" value="Citrate_lyase_beta/mcl1/mcl2"/>
</dbReference>
<dbReference type="InterPro" id="IPR005000">
    <property type="entry name" value="Aldolase/citrate-lyase_domain"/>
</dbReference>
<evidence type="ECO:0000259" key="7">
    <source>
        <dbReference type="Pfam" id="PF03328"/>
    </source>
</evidence>
<dbReference type="GO" id="GO:0000287">
    <property type="term" value="F:magnesium ion binding"/>
    <property type="evidence" value="ECO:0007669"/>
    <property type="project" value="TreeGrafter"/>
</dbReference>
<keyword evidence="3 6" id="KW-0479">Metal-binding</keyword>